<sequence>MDLTPVTAVGLVVALVGFESLHRLRERFGWTGGTLSDHVWKWVVPAVILLVVAAEGKTLASIGWRVDSVSVLVWQVGVGLAAMLGTNLLLAPLWARVGDGGESLAEGIGSFAALSVPERLFVAATAGVTEEIPYHGYAVERLAALTGSVPFAGVVAFVAFTLGHLGDTWDRQAVLRIAQPALVTTLLYLWFRSLPALIAVHALNDAVGLLVADRYAPDPNEEEEAPAVVRWLE</sequence>
<feature type="transmembrane region" description="Helical" evidence="1">
    <location>
        <begin position="142"/>
        <end position="162"/>
    </location>
</feature>
<reference evidence="3 4" key="1">
    <citation type="submission" date="2022-06" db="EMBL/GenBank/DDBJ databases">
        <title>Halogeometricum sp. a new haloarchaeum isolate from saline soil.</title>
        <authorList>
            <person name="Strakova D."/>
            <person name="Galisteo C."/>
            <person name="Sanchez-Porro C."/>
            <person name="Ventosa A."/>
        </authorList>
    </citation>
    <scope>NUCLEOTIDE SEQUENCE [LARGE SCALE GENOMIC DNA]</scope>
    <source>
        <strain evidence="3 4">S1BR25-6</strain>
    </source>
</reference>
<proteinExistence type="predicted"/>
<keyword evidence="3" id="KW-0645">Protease</keyword>
<feature type="domain" description="CAAX prenyl protease 2/Lysostaphin resistance protein A-like" evidence="2">
    <location>
        <begin position="117"/>
        <end position="207"/>
    </location>
</feature>
<protein>
    <submittedName>
        <fullName evidence="3">CPBP family glutamic-type intramembrane protease</fullName>
        <ecNumber evidence="3">3.4.-.-</ecNumber>
    </submittedName>
</protein>
<evidence type="ECO:0000313" key="4">
    <source>
        <dbReference type="Proteomes" id="UP001257060"/>
    </source>
</evidence>
<dbReference type="EMBL" id="JAMQOP010000001">
    <property type="protein sequence ID" value="MDS0297318.1"/>
    <property type="molecule type" value="Genomic_DNA"/>
</dbReference>
<dbReference type="GO" id="GO:0006508">
    <property type="term" value="P:proteolysis"/>
    <property type="evidence" value="ECO:0007669"/>
    <property type="project" value="UniProtKB-KW"/>
</dbReference>
<feature type="transmembrane region" description="Helical" evidence="1">
    <location>
        <begin position="72"/>
        <end position="95"/>
    </location>
</feature>
<keyword evidence="1" id="KW-1133">Transmembrane helix</keyword>
<keyword evidence="1" id="KW-0472">Membrane</keyword>
<dbReference type="EC" id="3.4.-.-" evidence="3"/>
<dbReference type="InterPro" id="IPR003675">
    <property type="entry name" value="Rce1/LyrA-like_dom"/>
</dbReference>
<dbReference type="GO" id="GO:0008233">
    <property type="term" value="F:peptidase activity"/>
    <property type="evidence" value="ECO:0007669"/>
    <property type="project" value="UniProtKB-KW"/>
</dbReference>
<dbReference type="RefSeq" id="WP_310922105.1">
    <property type="nucleotide sequence ID" value="NZ_JAMQOP010000001.1"/>
</dbReference>
<dbReference type="Proteomes" id="UP001257060">
    <property type="component" value="Unassembled WGS sequence"/>
</dbReference>
<keyword evidence="4" id="KW-1185">Reference proteome</keyword>
<feature type="transmembrane region" description="Helical" evidence="1">
    <location>
        <begin position="42"/>
        <end position="60"/>
    </location>
</feature>
<accession>A0ABU2G934</accession>
<keyword evidence="1" id="KW-0812">Transmembrane</keyword>
<evidence type="ECO:0000259" key="2">
    <source>
        <dbReference type="Pfam" id="PF02517"/>
    </source>
</evidence>
<evidence type="ECO:0000313" key="3">
    <source>
        <dbReference type="EMBL" id="MDS0297318.1"/>
    </source>
</evidence>
<comment type="caution">
    <text evidence="3">The sequence shown here is derived from an EMBL/GenBank/DDBJ whole genome shotgun (WGS) entry which is preliminary data.</text>
</comment>
<name>A0ABU2G934_9EURY</name>
<evidence type="ECO:0000256" key="1">
    <source>
        <dbReference type="SAM" id="Phobius"/>
    </source>
</evidence>
<dbReference type="Pfam" id="PF02517">
    <property type="entry name" value="Rce1-like"/>
    <property type="match status" value="1"/>
</dbReference>
<gene>
    <name evidence="3" type="ORF">NDI76_00995</name>
</gene>
<organism evidence="3 4">
    <name type="scientific">Halogeometricum salsisoli</name>
    <dbReference type="NCBI Taxonomy" id="2950536"/>
    <lineage>
        <taxon>Archaea</taxon>
        <taxon>Methanobacteriati</taxon>
        <taxon>Methanobacteriota</taxon>
        <taxon>Stenosarchaea group</taxon>
        <taxon>Halobacteria</taxon>
        <taxon>Halobacteriales</taxon>
        <taxon>Haloferacaceae</taxon>
        <taxon>Halogeometricum</taxon>
    </lineage>
</organism>
<keyword evidence="3" id="KW-0378">Hydrolase</keyword>